<organism evidence="1 2">
    <name type="scientific">Candidatus Neomicrothrix parvicella RN1</name>
    <dbReference type="NCBI Taxonomy" id="1229780"/>
    <lineage>
        <taxon>Bacteria</taxon>
        <taxon>Bacillati</taxon>
        <taxon>Actinomycetota</taxon>
        <taxon>Acidimicrobiia</taxon>
        <taxon>Acidimicrobiales</taxon>
        <taxon>Microthrixaceae</taxon>
        <taxon>Candidatus Neomicrothrix</taxon>
    </lineage>
</organism>
<evidence type="ECO:0000313" key="2">
    <source>
        <dbReference type="Proteomes" id="UP000018291"/>
    </source>
</evidence>
<reference evidence="1 2" key="1">
    <citation type="journal article" date="2013" name="ISME J.">
        <title>Metabolic model for the filamentous 'Candidatus Microthrix parvicella' based on genomic and metagenomic analyses.</title>
        <authorList>
            <person name="Jon McIlroy S."/>
            <person name="Kristiansen R."/>
            <person name="Albertsen M."/>
            <person name="Michael Karst S."/>
            <person name="Rossetti S."/>
            <person name="Lund Nielsen J."/>
            <person name="Tandoi V."/>
            <person name="James Seviour R."/>
            <person name="Nielsen P.H."/>
        </authorList>
    </citation>
    <scope>NUCLEOTIDE SEQUENCE [LARGE SCALE GENOMIC DNA]</scope>
    <source>
        <strain evidence="1 2">RN1</strain>
    </source>
</reference>
<gene>
    <name evidence="1" type="ORF">BN381_300044</name>
</gene>
<dbReference type="AlphaFoldDB" id="R4Z5P9"/>
<evidence type="ECO:0000313" key="1">
    <source>
        <dbReference type="EMBL" id="CCM63897.1"/>
    </source>
</evidence>
<proteinExistence type="predicted"/>
<accession>R4Z5P9</accession>
<protein>
    <submittedName>
        <fullName evidence="1">Uncharacterized protein</fullName>
    </submittedName>
</protein>
<dbReference type="STRING" id="1229780.BN381_300044"/>
<sequence length="368" mass="38111">MVTVPGPMLELAVATAVGDGVSLGTVVRTIALPMIDDLKVGLTVEVVGATFDLVARNDSRVPIRVRGRVTVAQPNGEPLPLSLPPLDIEVSALVEVQMDLGVDQIRVVVDLPGVEFLGATVVGVEGASPIDPMAQMARMALAETGDTLFNALGQDMGPVGIDLTGIPVAELGLTPGRAEIRSTDGALTVAVGGVTGEVASAHRAPPSRDDRIGVSIDADLLGPILSFLGNRALGGVPTPFDLNLIATPGSISVGVRNSRVLGPPMPDLRTGLRTDVHLSRRDDHVELRLAGAWLELPGPLGVFNGIGRAASTLGASLVPIVARLPLSYPVPNVDELVVRIASLAVGKDRIDAQVELVEQNVVLVEQAV</sequence>
<name>R4Z5P9_9ACTN</name>
<dbReference type="Proteomes" id="UP000018291">
    <property type="component" value="Unassembled WGS sequence"/>
</dbReference>
<comment type="caution">
    <text evidence="1">The sequence shown here is derived from an EMBL/GenBank/DDBJ whole genome shotgun (WGS) entry which is preliminary data.</text>
</comment>
<dbReference type="HOGENOM" id="CLU_751606_0_0_11"/>
<keyword evidence="2" id="KW-1185">Reference proteome</keyword>
<dbReference type="EMBL" id="CANL01000024">
    <property type="protein sequence ID" value="CCM63897.1"/>
    <property type="molecule type" value="Genomic_DNA"/>
</dbReference>